<dbReference type="AlphaFoldDB" id="A0A3E5BAM9"/>
<reference evidence="7 8" key="1">
    <citation type="submission" date="2018-08" db="EMBL/GenBank/DDBJ databases">
        <title>A genome reference for cultivated species of the human gut microbiota.</title>
        <authorList>
            <person name="Zou Y."/>
            <person name="Xue W."/>
            <person name="Luo G."/>
        </authorList>
    </citation>
    <scope>NUCLEOTIDE SEQUENCE [LARGE SCALE GENOMIC DNA]</scope>
    <source>
        <strain evidence="7 8">OM05-15BH</strain>
    </source>
</reference>
<dbReference type="RefSeq" id="WP_117724500.1">
    <property type="nucleotide sequence ID" value="NZ_QSUL01000008.1"/>
</dbReference>
<evidence type="ECO:0000313" key="8">
    <source>
        <dbReference type="Proteomes" id="UP000260983"/>
    </source>
</evidence>
<keyword evidence="3" id="KW-0732">Signal</keyword>
<gene>
    <name evidence="7" type="ORF">DXB65_12980</name>
</gene>
<dbReference type="GO" id="GO:0009279">
    <property type="term" value="C:cell outer membrane"/>
    <property type="evidence" value="ECO:0007669"/>
    <property type="project" value="UniProtKB-SubCell"/>
</dbReference>
<keyword evidence="5" id="KW-0998">Cell outer membrane</keyword>
<protein>
    <submittedName>
        <fullName evidence="7">RagB/SusD family nutrient uptake outer membrane protein</fullName>
    </submittedName>
</protein>
<proteinExistence type="inferred from homology"/>
<accession>A0A3E5BAM9</accession>
<evidence type="ECO:0000256" key="3">
    <source>
        <dbReference type="ARBA" id="ARBA00022729"/>
    </source>
</evidence>
<sequence>MKKTFLNFISILISGCLFTGCFDLDYENYNKINSENFPKSEADLHAATIGVYNTLGNSFIMQWLNNAGWTLNTLTTDELNTSWGNPWQQTERFLWTPNDMAGKSCYEQYQKGITKATRVIDAFQHSTVEDTKKNKYIAELRVLRVLYANYLYSMVGAVPIVTDPDIANDVYKEWKPKRPSNEEYVSFMTKEILESYELLDIVQSQENLGRLSQGAALTLLMKIYMNDKQWQNAADISKKIMDLGVYDLMQPYKSVFDINNEGTSNVERIFAIQRITSTDAYAWTYFSSVMPATPTYKSQVGGQINISGGLKMPWAFYDKYEQNDSRLETIVRYYTDTDGNMVDFRAVDHPKATGAAPMKYSEDPEQKGAMQGNDFIVFRYADVLLSRAEILNEINGPTKECIDLINLVRNRANASLIKQEDYTKETLRDFLLDERGRELYCEGHRRPDLIRFGKFIEKVREKGFNAEDYHVLFPIPQSAMNENPNLVQNPGYEK</sequence>
<comment type="similarity">
    <text evidence="2">Belongs to the SusD family.</text>
</comment>
<dbReference type="PROSITE" id="PS51257">
    <property type="entry name" value="PROKAR_LIPOPROTEIN"/>
    <property type="match status" value="1"/>
</dbReference>
<evidence type="ECO:0000256" key="5">
    <source>
        <dbReference type="ARBA" id="ARBA00023237"/>
    </source>
</evidence>
<comment type="caution">
    <text evidence="7">The sequence shown here is derived from an EMBL/GenBank/DDBJ whole genome shotgun (WGS) entry which is preliminary data.</text>
</comment>
<feature type="domain" description="RagB/SusD" evidence="6">
    <location>
        <begin position="318"/>
        <end position="492"/>
    </location>
</feature>
<evidence type="ECO:0000256" key="2">
    <source>
        <dbReference type="ARBA" id="ARBA00006275"/>
    </source>
</evidence>
<evidence type="ECO:0000256" key="4">
    <source>
        <dbReference type="ARBA" id="ARBA00023136"/>
    </source>
</evidence>
<keyword evidence="4" id="KW-0472">Membrane</keyword>
<comment type="subcellular location">
    <subcellularLocation>
        <location evidence="1">Cell outer membrane</location>
    </subcellularLocation>
</comment>
<dbReference type="InterPro" id="IPR011990">
    <property type="entry name" value="TPR-like_helical_dom_sf"/>
</dbReference>
<organism evidence="7 8">
    <name type="scientific">Bacteroides oleiciplenus</name>
    <dbReference type="NCBI Taxonomy" id="626931"/>
    <lineage>
        <taxon>Bacteria</taxon>
        <taxon>Pseudomonadati</taxon>
        <taxon>Bacteroidota</taxon>
        <taxon>Bacteroidia</taxon>
        <taxon>Bacteroidales</taxon>
        <taxon>Bacteroidaceae</taxon>
        <taxon>Bacteroides</taxon>
    </lineage>
</organism>
<dbReference type="Pfam" id="PF07980">
    <property type="entry name" value="SusD_RagB"/>
    <property type="match status" value="1"/>
</dbReference>
<dbReference type="InterPro" id="IPR012944">
    <property type="entry name" value="SusD_RagB_dom"/>
</dbReference>
<dbReference type="EMBL" id="QSUL01000008">
    <property type="protein sequence ID" value="RGN34628.1"/>
    <property type="molecule type" value="Genomic_DNA"/>
</dbReference>
<evidence type="ECO:0000256" key="1">
    <source>
        <dbReference type="ARBA" id="ARBA00004442"/>
    </source>
</evidence>
<name>A0A3E5BAM9_9BACE</name>
<dbReference type="Gene3D" id="1.25.40.390">
    <property type="match status" value="1"/>
</dbReference>
<dbReference type="SUPFAM" id="SSF48452">
    <property type="entry name" value="TPR-like"/>
    <property type="match status" value="1"/>
</dbReference>
<evidence type="ECO:0000313" key="7">
    <source>
        <dbReference type="EMBL" id="RGN34628.1"/>
    </source>
</evidence>
<evidence type="ECO:0000259" key="6">
    <source>
        <dbReference type="Pfam" id="PF07980"/>
    </source>
</evidence>
<dbReference type="Proteomes" id="UP000260983">
    <property type="component" value="Unassembled WGS sequence"/>
</dbReference>